<evidence type="ECO:0000256" key="7">
    <source>
        <dbReference type="ARBA" id="ARBA00022943"/>
    </source>
</evidence>
<comment type="caution">
    <text evidence="11">The sequence shown here is derived from an EMBL/GenBank/DDBJ whole genome shotgun (WGS) entry which is preliminary data.</text>
</comment>
<dbReference type="EMBL" id="JAODUO010001224">
    <property type="protein sequence ID" value="KAK2168577.1"/>
    <property type="molecule type" value="Genomic_DNA"/>
</dbReference>
<reference evidence="11" key="1">
    <citation type="journal article" date="2023" name="Mol. Biol. Evol.">
        <title>Third-Generation Sequencing Reveals the Adaptive Role of the Epigenome in Three Deep-Sea Polychaetes.</title>
        <authorList>
            <person name="Perez M."/>
            <person name="Aroh O."/>
            <person name="Sun Y."/>
            <person name="Lan Y."/>
            <person name="Juniper S.K."/>
            <person name="Young C.R."/>
            <person name="Angers B."/>
            <person name="Qian P.Y."/>
        </authorList>
    </citation>
    <scope>NUCLEOTIDE SEQUENCE</scope>
    <source>
        <strain evidence="11">R07B-5</strain>
    </source>
</reference>
<dbReference type="InterPro" id="IPR003959">
    <property type="entry name" value="ATPase_AAA_core"/>
</dbReference>
<dbReference type="PANTHER" id="PTHR45991">
    <property type="entry name" value="PACHYTENE CHECKPOINT PROTEIN 2"/>
    <property type="match status" value="1"/>
</dbReference>
<dbReference type="PROSITE" id="PS00674">
    <property type="entry name" value="AAA"/>
    <property type="match status" value="1"/>
</dbReference>
<keyword evidence="7" id="KW-0896">Oogenesis</keyword>
<accession>A0AAD9NFQ3</accession>
<gene>
    <name evidence="11" type="ORF">NP493_1224g00059</name>
</gene>
<sequence>MELCNGFTCDMDKHQVTDLQKALPDTTKLIVHVEVCQKPCSTARMSDVKEHVMCLLGTVNSCCSNFSITSFDDQFLQEHVRSVAICDLDLLDLKVGEVIYLSNCNIRIHVFQLNEDGADHEELDGEDLPAANHWLLPSSDFVGLWDSLIYDSSIKAQLLQYASTTLLFSDKHVNSNVVAWNRVILLHGPPGTGKTSLCKALAQKLSVNLSDRYSYGQLVEINSHSLFSKWFSESGKLVMKMFQKIEQLVDDPNSIVFVLMDEVESLTAARSASLGSTEPSDAIRVVNALLTQIDHIKQFPNVIILATSNITGAIDLAFVDRADIKQYIGPPSSSAIYKILQSCLNELMRAHIISPSENLLDLKLLDTNLKVLEMMGESAENNSMLLSHRLKKISERCEGLSGRTLRKLPFIAHAIFLQTSSVNLDVFLDALSQAADRQFLEREHLGL</sequence>
<organism evidence="11 12">
    <name type="scientific">Ridgeia piscesae</name>
    <name type="common">Tubeworm</name>
    <dbReference type="NCBI Taxonomy" id="27915"/>
    <lineage>
        <taxon>Eukaryota</taxon>
        <taxon>Metazoa</taxon>
        <taxon>Spiralia</taxon>
        <taxon>Lophotrochozoa</taxon>
        <taxon>Annelida</taxon>
        <taxon>Polychaeta</taxon>
        <taxon>Sedentaria</taxon>
        <taxon>Canalipalpata</taxon>
        <taxon>Sabellida</taxon>
        <taxon>Siboglinidae</taxon>
        <taxon>Ridgeia</taxon>
    </lineage>
</organism>
<dbReference type="InterPro" id="IPR027417">
    <property type="entry name" value="P-loop_NTPase"/>
</dbReference>
<evidence type="ECO:0000256" key="9">
    <source>
        <dbReference type="RuleBase" id="RU003651"/>
    </source>
</evidence>
<dbReference type="GO" id="GO:0005524">
    <property type="term" value="F:ATP binding"/>
    <property type="evidence" value="ECO:0007669"/>
    <property type="project" value="UniProtKB-KW"/>
</dbReference>
<keyword evidence="3 9" id="KW-0547">Nucleotide-binding</keyword>
<dbReference type="GO" id="GO:0016887">
    <property type="term" value="F:ATP hydrolysis activity"/>
    <property type="evidence" value="ECO:0007669"/>
    <property type="project" value="InterPro"/>
</dbReference>
<dbReference type="GO" id="GO:0007131">
    <property type="term" value="P:reciprocal meiotic recombination"/>
    <property type="evidence" value="ECO:0007669"/>
    <property type="project" value="TreeGrafter"/>
</dbReference>
<dbReference type="InterPro" id="IPR001270">
    <property type="entry name" value="ClpA/B"/>
</dbReference>
<dbReference type="SMART" id="SM00382">
    <property type="entry name" value="AAA"/>
    <property type="match status" value="1"/>
</dbReference>
<dbReference type="FunFam" id="3.40.50.300:FF:000662">
    <property type="entry name" value="Pachytene checkpoint protein 2 homolog"/>
    <property type="match status" value="1"/>
</dbReference>
<dbReference type="GO" id="GO:0042802">
    <property type="term" value="F:identical protein binding"/>
    <property type="evidence" value="ECO:0007669"/>
    <property type="project" value="UniProtKB-ARBA"/>
</dbReference>
<proteinExistence type="inferred from homology"/>
<dbReference type="InterPro" id="IPR058249">
    <property type="entry name" value="Pch2_C"/>
</dbReference>
<dbReference type="Pfam" id="PF00004">
    <property type="entry name" value="AAA"/>
    <property type="match status" value="1"/>
</dbReference>
<dbReference type="CDD" id="cd19508">
    <property type="entry name" value="RecA-like_Pch2-like"/>
    <property type="match status" value="1"/>
</dbReference>
<dbReference type="Pfam" id="PF23563">
    <property type="entry name" value="TRIP13_N"/>
    <property type="match status" value="1"/>
</dbReference>
<dbReference type="SUPFAM" id="SSF52540">
    <property type="entry name" value="P-loop containing nucleoside triphosphate hydrolases"/>
    <property type="match status" value="1"/>
</dbReference>
<dbReference type="GO" id="GO:0007283">
    <property type="term" value="P:spermatogenesis"/>
    <property type="evidence" value="ECO:0007669"/>
    <property type="project" value="UniProtKB-KW"/>
</dbReference>
<dbReference type="InterPro" id="IPR003593">
    <property type="entry name" value="AAA+_ATPase"/>
</dbReference>
<dbReference type="InterPro" id="IPR003960">
    <property type="entry name" value="ATPase_AAA_CS"/>
</dbReference>
<evidence type="ECO:0000256" key="6">
    <source>
        <dbReference type="ARBA" id="ARBA00022871"/>
    </source>
</evidence>
<evidence type="ECO:0000256" key="4">
    <source>
        <dbReference type="ARBA" id="ARBA00022782"/>
    </source>
</evidence>
<keyword evidence="8" id="KW-0469">Meiosis</keyword>
<evidence type="ECO:0000259" key="10">
    <source>
        <dbReference type="SMART" id="SM00382"/>
    </source>
</evidence>
<dbReference type="GO" id="GO:0005694">
    <property type="term" value="C:chromosome"/>
    <property type="evidence" value="ECO:0007669"/>
    <property type="project" value="TreeGrafter"/>
</dbReference>
<evidence type="ECO:0000256" key="1">
    <source>
        <dbReference type="ARBA" id="ARBA00007271"/>
    </source>
</evidence>
<name>A0AAD9NFQ3_RIDPI</name>
<evidence type="ECO:0000256" key="3">
    <source>
        <dbReference type="ARBA" id="ARBA00022741"/>
    </source>
</evidence>
<evidence type="ECO:0000313" key="12">
    <source>
        <dbReference type="Proteomes" id="UP001209878"/>
    </source>
</evidence>
<keyword evidence="5 9" id="KW-0067">ATP-binding</keyword>
<dbReference type="Gene3D" id="3.40.50.300">
    <property type="entry name" value="P-loop containing nucleotide triphosphate hydrolases"/>
    <property type="match status" value="1"/>
</dbReference>
<dbReference type="GO" id="GO:0048477">
    <property type="term" value="P:oogenesis"/>
    <property type="evidence" value="ECO:0007669"/>
    <property type="project" value="UniProtKB-KW"/>
</dbReference>
<dbReference type="PANTHER" id="PTHR45991:SF1">
    <property type="entry name" value="PACHYTENE CHECKPOINT PROTEIN 2 HOMOLOG"/>
    <property type="match status" value="1"/>
</dbReference>
<feature type="domain" description="AAA+ ATPase" evidence="10">
    <location>
        <begin position="180"/>
        <end position="332"/>
    </location>
</feature>
<dbReference type="GO" id="GO:0005634">
    <property type="term" value="C:nucleus"/>
    <property type="evidence" value="ECO:0007669"/>
    <property type="project" value="TreeGrafter"/>
</dbReference>
<dbReference type="GO" id="GO:0051598">
    <property type="term" value="P:meiotic recombination checkpoint signaling"/>
    <property type="evidence" value="ECO:0007669"/>
    <property type="project" value="TreeGrafter"/>
</dbReference>
<dbReference type="PRINTS" id="PR00300">
    <property type="entry name" value="CLPPROTEASEA"/>
</dbReference>
<keyword evidence="12" id="KW-1185">Reference proteome</keyword>
<dbReference type="Proteomes" id="UP001209878">
    <property type="component" value="Unassembled WGS sequence"/>
</dbReference>
<evidence type="ECO:0000256" key="5">
    <source>
        <dbReference type="ARBA" id="ARBA00022840"/>
    </source>
</evidence>
<keyword evidence="4" id="KW-0221">Differentiation</keyword>
<evidence type="ECO:0000256" key="2">
    <source>
        <dbReference type="ARBA" id="ARBA00022364"/>
    </source>
</evidence>
<dbReference type="Pfam" id="PF23242">
    <property type="entry name" value="AAA_lid_TRIP13_C"/>
    <property type="match status" value="1"/>
</dbReference>
<evidence type="ECO:0000313" key="11">
    <source>
        <dbReference type="EMBL" id="KAK2168577.1"/>
    </source>
</evidence>
<dbReference type="AlphaFoldDB" id="A0AAD9NFQ3"/>
<dbReference type="InterPro" id="IPR044539">
    <property type="entry name" value="Pch2-like"/>
</dbReference>
<evidence type="ECO:0000256" key="8">
    <source>
        <dbReference type="ARBA" id="ARBA00023254"/>
    </source>
</evidence>
<comment type="similarity">
    <text evidence="1">Belongs to the AAA ATPase family. PCH2 subfamily.</text>
</comment>
<protein>
    <recommendedName>
        <fullName evidence="2">Pachytene checkpoint protein 2 homolog</fullName>
    </recommendedName>
</protein>
<keyword evidence="6" id="KW-0744">Spermatogenesis</keyword>